<accession>A0A3D8S157</accession>
<keyword evidence="4" id="KW-1185">Reference proteome</keyword>
<dbReference type="PANTHER" id="PTHR32026">
    <property type="entry name" value="METHYLTRANSFERASE-LIKE PROTEIN 24"/>
    <property type="match status" value="1"/>
</dbReference>
<keyword evidence="1" id="KW-1133">Transmembrane helix</keyword>
<gene>
    <name evidence="3" type="ORF">BP6252_04653</name>
</gene>
<feature type="domain" description="Methyltransferase" evidence="2">
    <location>
        <begin position="105"/>
        <end position="266"/>
    </location>
</feature>
<dbReference type="Pfam" id="PF13383">
    <property type="entry name" value="Methyltransf_22"/>
    <property type="match status" value="1"/>
</dbReference>
<evidence type="ECO:0000313" key="4">
    <source>
        <dbReference type="Proteomes" id="UP000256645"/>
    </source>
</evidence>
<evidence type="ECO:0000259" key="2">
    <source>
        <dbReference type="Pfam" id="PF13383"/>
    </source>
</evidence>
<feature type="transmembrane region" description="Helical" evidence="1">
    <location>
        <begin position="6"/>
        <end position="26"/>
    </location>
</feature>
<protein>
    <recommendedName>
        <fullName evidence="2">Methyltransferase domain-containing protein</fullName>
    </recommendedName>
</protein>
<proteinExistence type="predicted"/>
<evidence type="ECO:0000313" key="3">
    <source>
        <dbReference type="EMBL" id="RDW80015.1"/>
    </source>
</evidence>
<dbReference type="InterPro" id="IPR025714">
    <property type="entry name" value="Methyltranfer_dom"/>
</dbReference>
<keyword evidence="1" id="KW-0472">Membrane</keyword>
<dbReference type="Proteomes" id="UP000256645">
    <property type="component" value="Unassembled WGS sequence"/>
</dbReference>
<dbReference type="EMBL" id="PDLM01000004">
    <property type="protein sequence ID" value="RDW80015.1"/>
    <property type="molecule type" value="Genomic_DNA"/>
</dbReference>
<reference evidence="3 4" key="1">
    <citation type="journal article" date="2018" name="IMA Fungus">
        <title>IMA Genome-F 9: Draft genome sequence of Annulohypoxylon stygium, Aspergillus mulundensis, Berkeleyomyces basicola (syn. Thielaviopsis basicola), Ceratocystis smalleyi, two Cercospora beticola strains, Coleophoma cylindrospora, Fusarium fracticaudum, Phialophora cf. hyalina, and Morchella septimelata.</title>
        <authorList>
            <person name="Wingfield B.D."/>
            <person name="Bills G.F."/>
            <person name="Dong Y."/>
            <person name="Huang W."/>
            <person name="Nel W.J."/>
            <person name="Swalarsk-Parry B.S."/>
            <person name="Vaghefi N."/>
            <person name="Wilken P.M."/>
            <person name="An Z."/>
            <person name="de Beer Z.W."/>
            <person name="De Vos L."/>
            <person name="Chen L."/>
            <person name="Duong T.A."/>
            <person name="Gao Y."/>
            <person name="Hammerbacher A."/>
            <person name="Kikkert J.R."/>
            <person name="Li Y."/>
            <person name="Li H."/>
            <person name="Li K."/>
            <person name="Li Q."/>
            <person name="Liu X."/>
            <person name="Ma X."/>
            <person name="Naidoo K."/>
            <person name="Pethybridge S.J."/>
            <person name="Sun J."/>
            <person name="Steenkamp E.T."/>
            <person name="van der Nest M.A."/>
            <person name="van Wyk S."/>
            <person name="Wingfield M.J."/>
            <person name="Xiong C."/>
            <person name="Yue Q."/>
            <person name="Zhang X."/>
        </authorList>
    </citation>
    <scope>NUCLEOTIDE SEQUENCE [LARGE SCALE GENOMIC DNA]</scope>
    <source>
        <strain evidence="3 4">BP6252</strain>
    </source>
</reference>
<dbReference type="OrthoDB" id="10006218at2759"/>
<evidence type="ECO:0000256" key="1">
    <source>
        <dbReference type="SAM" id="Phobius"/>
    </source>
</evidence>
<dbReference type="AlphaFoldDB" id="A0A3D8S157"/>
<name>A0A3D8S157_9HELO</name>
<dbReference type="STRING" id="1849047.A0A3D8S157"/>
<sequence length="326" mass="36986">MRANPAQISIFVVAAIFLLVIFGRIANEKNYVPGSLVNGFSTALGRQTTQSFMQTSERLWAKTVKERGELRNVIYGQSDVGLFPAQTEQTLAAYPFTIWDMVPASYNCPFEVERVGRMGEGGKWVCGMSRYEKAKSPVVLYSMGIQNDTSFEQQMMARTNAELWAYDLTIVDIAPFIHPAFRPRVHYQQFGISGTTNPHNVPPYFSILDLMAQNGHDYIDILKIDVEYAEFQALSSFELATRQPGMEFPIGQIIIEIHLFHGDGTTVNGPLFLDWWASFEARGMRPTWAEPNLLTVTMKSEDEMPRLAKYSWINVLDTRGKLWKNS</sequence>
<organism evidence="3 4">
    <name type="scientific">Coleophoma cylindrospora</name>
    <dbReference type="NCBI Taxonomy" id="1849047"/>
    <lineage>
        <taxon>Eukaryota</taxon>
        <taxon>Fungi</taxon>
        <taxon>Dikarya</taxon>
        <taxon>Ascomycota</taxon>
        <taxon>Pezizomycotina</taxon>
        <taxon>Leotiomycetes</taxon>
        <taxon>Helotiales</taxon>
        <taxon>Dermateaceae</taxon>
        <taxon>Coleophoma</taxon>
    </lineage>
</organism>
<comment type="caution">
    <text evidence="3">The sequence shown here is derived from an EMBL/GenBank/DDBJ whole genome shotgun (WGS) entry which is preliminary data.</text>
</comment>
<dbReference type="InterPro" id="IPR026913">
    <property type="entry name" value="METTL24"/>
</dbReference>
<dbReference type="PANTHER" id="PTHR32026:SF10">
    <property type="entry name" value="METHYLTRANSFERASE-LIKE PROTEIN 24-RELATED"/>
    <property type="match status" value="1"/>
</dbReference>
<keyword evidence="1" id="KW-0812">Transmembrane</keyword>